<accession>A0A318RS70</accession>
<evidence type="ECO:0000259" key="2">
    <source>
        <dbReference type="Pfam" id="PF00857"/>
    </source>
</evidence>
<comment type="caution">
    <text evidence="3">The sequence shown here is derived from an EMBL/GenBank/DDBJ whole genome shotgun (WGS) entry which is preliminary data.</text>
</comment>
<dbReference type="GO" id="GO:0016787">
    <property type="term" value="F:hydrolase activity"/>
    <property type="evidence" value="ECO:0007669"/>
    <property type="project" value="UniProtKB-KW"/>
</dbReference>
<evidence type="ECO:0000256" key="1">
    <source>
        <dbReference type="ARBA" id="ARBA00022801"/>
    </source>
</evidence>
<dbReference type="AlphaFoldDB" id="A0A318RS70"/>
<gene>
    <name evidence="3" type="ORF">DFR67_1296</name>
</gene>
<dbReference type="PANTHER" id="PTHR43540">
    <property type="entry name" value="PEROXYUREIDOACRYLATE/UREIDOACRYLATE AMIDOHYDROLASE-RELATED"/>
    <property type="match status" value="1"/>
</dbReference>
<dbReference type="Gene3D" id="3.40.50.850">
    <property type="entry name" value="Isochorismatase-like"/>
    <property type="match status" value="1"/>
</dbReference>
<dbReference type="InterPro" id="IPR036380">
    <property type="entry name" value="Isochorismatase-like_sf"/>
</dbReference>
<dbReference type="CDD" id="cd00431">
    <property type="entry name" value="cysteine_hydrolases"/>
    <property type="match status" value="1"/>
</dbReference>
<name>A0A318RS70_WILLI</name>
<keyword evidence="4" id="KW-1185">Reference proteome</keyword>
<protein>
    <submittedName>
        <fullName evidence="3">Nicotinamidase-related amidase</fullName>
    </submittedName>
</protein>
<dbReference type="InterPro" id="IPR050272">
    <property type="entry name" value="Isochorismatase-like_hydrls"/>
</dbReference>
<organism evidence="3 4">
    <name type="scientific">Williamsia limnetica</name>
    <dbReference type="NCBI Taxonomy" id="882452"/>
    <lineage>
        <taxon>Bacteria</taxon>
        <taxon>Bacillati</taxon>
        <taxon>Actinomycetota</taxon>
        <taxon>Actinomycetes</taxon>
        <taxon>Mycobacteriales</taxon>
        <taxon>Nocardiaceae</taxon>
        <taxon>Williamsia</taxon>
    </lineage>
</organism>
<evidence type="ECO:0000313" key="3">
    <source>
        <dbReference type="EMBL" id="PYE11839.1"/>
    </source>
</evidence>
<sequence>MYALQLTAGRCPLTFGTDRWSEERITLDLLCERSPTLTERREATDFHAEVRDTKPYRATDQVFDVRNVLHSLAHTAIVIVHMQRDIVEPEGAFGAFFAQQATERDIVPAIKQLAADGRTAGATIVYLRIAWQPGYPDLVANSPLLNMVKDMGCLIDGTAGADIVSDLSPHTADLVITHTRPGGFTASTLDTVLRSRGITTLAFAGVATNASVEGTARQASDLGYHTLVVEDACSAADPSAHTSSVESLRLLTDIVQAHDLTNGLSDEVHA</sequence>
<dbReference type="InterPro" id="IPR000868">
    <property type="entry name" value="Isochorismatase-like_dom"/>
</dbReference>
<keyword evidence="1" id="KW-0378">Hydrolase</keyword>
<dbReference type="SUPFAM" id="SSF52499">
    <property type="entry name" value="Isochorismatase-like hydrolases"/>
    <property type="match status" value="1"/>
</dbReference>
<reference evidence="3 4" key="1">
    <citation type="submission" date="2018-06" db="EMBL/GenBank/DDBJ databases">
        <title>Genomic Encyclopedia of Type Strains, Phase IV (KMG-IV): sequencing the most valuable type-strain genomes for metagenomic binning, comparative biology and taxonomic classification.</title>
        <authorList>
            <person name="Goeker M."/>
        </authorList>
    </citation>
    <scope>NUCLEOTIDE SEQUENCE [LARGE SCALE GENOMIC DNA]</scope>
    <source>
        <strain evidence="3 4">DSM 45521</strain>
    </source>
</reference>
<feature type="domain" description="Isochorismatase-like" evidence="2">
    <location>
        <begin position="75"/>
        <end position="255"/>
    </location>
</feature>
<evidence type="ECO:0000313" key="4">
    <source>
        <dbReference type="Proteomes" id="UP000247591"/>
    </source>
</evidence>
<dbReference type="Proteomes" id="UP000247591">
    <property type="component" value="Unassembled WGS sequence"/>
</dbReference>
<proteinExistence type="predicted"/>
<dbReference type="EMBL" id="QJSP01000029">
    <property type="protein sequence ID" value="PYE11839.1"/>
    <property type="molecule type" value="Genomic_DNA"/>
</dbReference>
<dbReference type="Pfam" id="PF00857">
    <property type="entry name" value="Isochorismatase"/>
    <property type="match status" value="1"/>
</dbReference>